<dbReference type="OrthoDB" id="3364175at2759"/>
<evidence type="ECO:0000256" key="3">
    <source>
        <dbReference type="SAM" id="MobiDB-lite"/>
    </source>
</evidence>
<dbReference type="InterPro" id="IPR001138">
    <property type="entry name" value="Zn2Cys6_DnaBD"/>
</dbReference>
<dbReference type="SUPFAM" id="SSF57701">
    <property type="entry name" value="Zn2/Cys6 DNA-binding domain"/>
    <property type="match status" value="1"/>
</dbReference>
<feature type="compositionally biased region" description="Low complexity" evidence="3">
    <location>
        <begin position="9"/>
        <end position="24"/>
    </location>
</feature>
<dbReference type="GO" id="GO:0008270">
    <property type="term" value="F:zinc ion binding"/>
    <property type="evidence" value="ECO:0007669"/>
    <property type="project" value="InterPro"/>
</dbReference>
<accession>A0A086TH86</accession>
<dbReference type="InterPro" id="IPR007219">
    <property type="entry name" value="XnlR_reg_dom"/>
</dbReference>
<evidence type="ECO:0000259" key="4">
    <source>
        <dbReference type="PROSITE" id="PS50048"/>
    </source>
</evidence>
<evidence type="ECO:0000256" key="1">
    <source>
        <dbReference type="ARBA" id="ARBA00022723"/>
    </source>
</evidence>
<gene>
    <name evidence="5" type="ORF">ACRE_003840</name>
</gene>
<evidence type="ECO:0000256" key="2">
    <source>
        <dbReference type="ARBA" id="ARBA00023242"/>
    </source>
</evidence>
<dbReference type="AlphaFoldDB" id="A0A086TH86"/>
<dbReference type="HOGENOM" id="CLU_007607_0_0_1"/>
<evidence type="ECO:0000313" key="6">
    <source>
        <dbReference type="Proteomes" id="UP000029964"/>
    </source>
</evidence>
<dbReference type="CDD" id="cd00067">
    <property type="entry name" value="GAL4"/>
    <property type="match status" value="1"/>
</dbReference>
<dbReference type="GO" id="GO:0045944">
    <property type="term" value="P:positive regulation of transcription by RNA polymerase II"/>
    <property type="evidence" value="ECO:0007669"/>
    <property type="project" value="TreeGrafter"/>
</dbReference>
<dbReference type="PANTHER" id="PTHR47655:SF2">
    <property type="entry name" value="QUINIC ACID UTILIZATION ACTIVATOR"/>
    <property type="match status" value="1"/>
</dbReference>
<sequence>MPQKKRGVGDAVATDGGDAADPVAPKRQRVSLACDACRAAREKCDGVSPRCGTCISQSRSCSYTPASKKRGVQTGYLRTVELSLAWLLFEQAPENEEALHQLLTCDGSILHKKSKAADRLHRKWTKSRISKSISCLLSGASPHSQSRTDTSEADSDIERDEQGPPISDFNETAGYENSPIALRPRGYAARLPPANLKLPGAWRKLLDIYFSYTHCYFPITDRTQVFEAAMEYPSEGISSHSYQVEVPPRHAELWAVLSLAAFQDSSSASPSSGDLSAKAIYSIARSLIPSEETKLETPHLRSLLLHSLVLIGQGAELSAWMLVGTATRLALHLRVTGGLFVDGPRQGESASRSGILALASCFILDTLTSACLGQPTSLRDDLEDVHRIVASLGESAEGEAWTPAPGFGPAFEQRPVSQTAFVQPFKTFRQLLRFSRVLSANLNAPNESNLFDSATAPGDLVQSLDSEYSFCNSLVFGGSTPSLPSAFLLQTVFLATTTRLIPVYRASLLSSLMEVVDSCVSAFGACGTPPIIVGLLGIVQRCGYTSKMHEAEQSKWRSVVNSLRQVWKLEDVAQSVPSYGTAHPILTDQQTGAALPAYGHGAVYDAGNVQRELLGSRPYIQPVAPPERPHHQTTVHSGPRCILPEAHGESSESHGIPIGPPGRNPISTRTVPLDNSGTSFQQSGVNGPVASVLFHAGNNVAHNPVDYDAILEELGSIDGPEGLDMDPQFMANLGFVPGCDLAEIFQGDFGV</sequence>
<dbReference type="InterPro" id="IPR052783">
    <property type="entry name" value="Metabolic/Drug-Res_Regulator"/>
</dbReference>
<feature type="domain" description="Zn(2)-C6 fungal-type" evidence="4">
    <location>
        <begin position="33"/>
        <end position="63"/>
    </location>
</feature>
<dbReference type="GO" id="GO:0006351">
    <property type="term" value="P:DNA-templated transcription"/>
    <property type="evidence" value="ECO:0007669"/>
    <property type="project" value="InterPro"/>
</dbReference>
<proteinExistence type="predicted"/>
<keyword evidence="6" id="KW-1185">Reference proteome</keyword>
<dbReference type="Proteomes" id="UP000029964">
    <property type="component" value="Unassembled WGS sequence"/>
</dbReference>
<reference evidence="6" key="1">
    <citation type="journal article" date="2014" name="Genome Announc.">
        <title>Genome sequence and annotation of Acremonium chrysogenum, producer of the beta-lactam antibiotic cephalosporin C.</title>
        <authorList>
            <person name="Terfehr D."/>
            <person name="Dahlmann T.A."/>
            <person name="Specht T."/>
            <person name="Zadra I."/>
            <person name="Kuernsteiner H."/>
            <person name="Kueck U."/>
        </authorList>
    </citation>
    <scope>NUCLEOTIDE SEQUENCE [LARGE SCALE GENOMIC DNA]</scope>
    <source>
        <strain evidence="6">ATCC 11550 / CBS 779.69 / DSM 880 / IAM 14645 / JCM 23072 / IMI 49137</strain>
    </source>
</reference>
<feature type="region of interest" description="Disordered" evidence="3">
    <location>
        <begin position="1"/>
        <end position="24"/>
    </location>
</feature>
<evidence type="ECO:0000313" key="5">
    <source>
        <dbReference type="EMBL" id="KFH48718.1"/>
    </source>
</evidence>
<dbReference type="GO" id="GO:0003677">
    <property type="term" value="F:DNA binding"/>
    <property type="evidence" value="ECO:0007669"/>
    <property type="project" value="InterPro"/>
</dbReference>
<dbReference type="STRING" id="857340.A0A086TH86"/>
<dbReference type="Gene3D" id="4.10.240.10">
    <property type="entry name" value="Zn(2)-C6 fungal-type DNA-binding domain"/>
    <property type="match status" value="1"/>
</dbReference>
<feature type="region of interest" description="Disordered" evidence="3">
    <location>
        <begin position="646"/>
        <end position="665"/>
    </location>
</feature>
<dbReference type="CDD" id="cd12148">
    <property type="entry name" value="fungal_TF_MHR"/>
    <property type="match status" value="1"/>
</dbReference>
<comment type="caution">
    <text evidence="5">The sequence shown here is derived from an EMBL/GenBank/DDBJ whole genome shotgun (WGS) entry which is preliminary data.</text>
</comment>
<keyword evidence="2" id="KW-0539">Nucleus</keyword>
<dbReference type="PROSITE" id="PS50048">
    <property type="entry name" value="ZN2_CY6_FUNGAL_2"/>
    <property type="match status" value="1"/>
</dbReference>
<dbReference type="Pfam" id="PF04082">
    <property type="entry name" value="Fungal_trans"/>
    <property type="match status" value="1"/>
</dbReference>
<dbReference type="InterPro" id="IPR036864">
    <property type="entry name" value="Zn2-C6_fun-type_DNA-bd_sf"/>
</dbReference>
<dbReference type="PANTHER" id="PTHR47655">
    <property type="entry name" value="QUINIC ACID UTILIZATION ACTIVATOR"/>
    <property type="match status" value="1"/>
</dbReference>
<keyword evidence="1" id="KW-0479">Metal-binding</keyword>
<dbReference type="GO" id="GO:0000981">
    <property type="term" value="F:DNA-binding transcription factor activity, RNA polymerase II-specific"/>
    <property type="evidence" value="ECO:0007669"/>
    <property type="project" value="InterPro"/>
</dbReference>
<protein>
    <submittedName>
        <fullName evidence="5">Quinic acid utilization activator-like protein</fullName>
    </submittedName>
</protein>
<name>A0A086TH86_HAPC1</name>
<dbReference type="SMART" id="SM00906">
    <property type="entry name" value="Fungal_trans"/>
    <property type="match status" value="1"/>
</dbReference>
<organism evidence="5 6">
    <name type="scientific">Hapsidospora chrysogenum (strain ATCC 11550 / CBS 779.69 / DSM 880 / IAM 14645 / JCM 23072 / IMI 49137)</name>
    <name type="common">Acremonium chrysogenum</name>
    <dbReference type="NCBI Taxonomy" id="857340"/>
    <lineage>
        <taxon>Eukaryota</taxon>
        <taxon>Fungi</taxon>
        <taxon>Dikarya</taxon>
        <taxon>Ascomycota</taxon>
        <taxon>Pezizomycotina</taxon>
        <taxon>Sordariomycetes</taxon>
        <taxon>Hypocreomycetidae</taxon>
        <taxon>Hypocreales</taxon>
        <taxon>Bionectriaceae</taxon>
        <taxon>Hapsidospora</taxon>
    </lineage>
</organism>
<dbReference type="Pfam" id="PF00172">
    <property type="entry name" value="Zn_clus"/>
    <property type="match status" value="1"/>
</dbReference>
<feature type="region of interest" description="Disordered" evidence="3">
    <location>
        <begin position="138"/>
        <end position="173"/>
    </location>
</feature>
<feature type="compositionally biased region" description="Polar residues" evidence="3">
    <location>
        <begin position="138"/>
        <end position="148"/>
    </location>
</feature>
<dbReference type="PROSITE" id="PS00463">
    <property type="entry name" value="ZN2_CY6_FUNGAL_1"/>
    <property type="match status" value="1"/>
</dbReference>
<dbReference type="EMBL" id="JPKY01000002">
    <property type="protein sequence ID" value="KFH48718.1"/>
    <property type="molecule type" value="Genomic_DNA"/>
</dbReference>
<dbReference type="SMART" id="SM00066">
    <property type="entry name" value="GAL4"/>
    <property type="match status" value="1"/>
</dbReference>